<dbReference type="InterPro" id="IPR021821">
    <property type="entry name" value="VxrA_SD"/>
</dbReference>
<dbReference type="CDD" id="cd00082">
    <property type="entry name" value="HisKA"/>
    <property type="match status" value="1"/>
</dbReference>
<dbReference type="InterPro" id="IPR003594">
    <property type="entry name" value="HATPase_dom"/>
</dbReference>
<proteinExistence type="predicted"/>
<dbReference type="EMBL" id="BJXJ01000065">
    <property type="protein sequence ID" value="GEM77570.1"/>
    <property type="molecule type" value="Genomic_DNA"/>
</dbReference>
<evidence type="ECO:0000259" key="11">
    <source>
        <dbReference type="SMART" id="SM00388"/>
    </source>
</evidence>
<feature type="domain" description="Signal transduction histidine kinase dimerisation/phosphoacceptor" evidence="11">
    <location>
        <begin position="265"/>
        <end position="332"/>
    </location>
</feature>
<dbReference type="Gene3D" id="3.30.565.10">
    <property type="entry name" value="Histidine kinase-like ATPase, C-terminal domain"/>
    <property type="match status" value="1"/>
</dbReference>
<feature type="transmembrane region" description="Helical" evidence="9">
    <location>
        <begin position="235"/>
        <end position="257"/>
    </location>
</feature>
<comment type="catalytic activity">
    <reaction evidence="1">
        <text>ATP + protein L-histidine = ADP + protein N-phospho-L-histidine.</text>
        <dbReference type="EC" id="2.7.13.3"/>
    </reaction>
</comment>
<keyword evidence="9" id="KW-1133">Transmembrane helix</keyword>
<dbReference type="OrthoDB" id="5593498at2"/>
<accession>A0A511QJR1</accession>
<evidence type="ECO:0000256" key="3">
    <source>
        <dbReference type="ARBA" id="ARBA00012438"/>
    </source>
</evidence>
<dbReference type="Pfam" id="PF02518">
    <property type="entry name" value="HATPase_c"/>
    <property type="match status" value="1"/>
</dbReference>
<organism evidence="12 13">
    <name type="scientific">Vibrio sagamiensis NBRC 104589</name>
    <dbReference type="NCBI Taxonomy" id="1219064"/>
    <lineage>
        <taxon>Bacteria</taxon>
        <taxon>Pseudomonadati</taxon>
        <taxon>Pseudomonadota</taxon>
        <taxon>Gammaproteobacteria</taxon>
        <taxon>Vibrionales</taxon>
        <taxon>Vibrionaceae</taxon>
        <taxon>Vibrio</taxon>
    </lineage>
</organism>
<evidence type="ECO:0000256" key="6">
    <source>
        <dbReference type="ARBA" id="ARBA00022679"/>
    </source>
</evidence>
<dbReference type="InterPro" id="IPR003661">
    <property type="entry name" value="HisK_dim/P_dom"/>
</dbReference>
<dbReference type="SMART" id="SM00388">
    <property type="entry name" value="HisKA"/>
    <property type="match status" value="1"/>
</dbReference>
<dbReference type="EC" id="2.7.13.3" evidence="3"/>
<dbReference type="SMART" id="SM00387">
    <property type="entry name" value="HATPase_c"/>
    <property type="match status" value="1"/>
</dbReference>
<evidence type="ECO:0000256" key="8">
    <source>
        <dbReference type="ARBA" id="ARBA00023012"/>
    </source>
</evidence>
<dbReference type="InterPro" id="IPR036890">
    <property type="entry name" value="HATPase_C_sf"/>
</dbReference>
<comment type="caution">
    <text evidence="12">The sequence shown here is derived from an EMBL/GenBank/DDBJ whole genome shotgun (WGS) entry which is preliminary data.</text>
</comment>
<dbReference type="GO" id="GO:0000155">
    <property type="term" value="F:phosphorelay sensor kinase activity"/>
    <property type="evidence" value="ECO:0007669"/>
    <property type="project" value="InterPro"/>
</dbReference>
<evidence type="ECO:0000256" key="9">
    <source>
        <dbReference type="SAM" id="Phobius"/>
    </source>
</evidence>
<evidence type="ECO:0000256" key="7">
    <source>
        <dbReference type="ARBA" id="ARBA00022777"/>
    </source>
</evidence>
<dbReference type="Pfam" id="PF11884">
    <property type="entry name" value="DUF3404"/>
    <property type="match status" value="1"/>
</dbReference>
<dbReference type="SUPFAM" id="SSF47384">
    <property type="entry name" value="Homodimeric domain of signal transducing histidine kinase"/>
    <property type="match status" value="1"/>
</dbReference>
<evidence type="ECO:0000313" key="12">
    <source>
        <dbReference type="EMBL" id="GEM77570.1"/>
    </source>
</evidence>
<dbReference type="SUPFAM" id="SSF55874">
    <property type="entry name" value="ATPase domain of HSP90 chaperone/DNA topoisomerase II/histidine kinase"/>
    <property type="match status" value="1"/>
</dbReference>
<comment type="subcellular location">
    <subcellularLocation>
        <location evidence="2">Cell membrane</location>
        <topology evidence="2">Multi-pass membrane protein</topology>
    </subcellularLocation>
</comment>
<keyword evidence="4" id="KW-1003">Cell membrane</keyword>
<dbReference type="PANTHER" id="PTHR44936">
    <property type="entry name" value="SENSOR PROTEIN CREC"/>
    <property type="match status" value="1"/>
</dbReference>
<dbReference type="InterPro" id="IPR036097">
    <property type="entry name" value="HisK_dim/P_sf"/>
</dbReference>
<keyword evidence="9" id="KW-0812">Transmembrane</keyword>
<dbReference type="InterPro" id="IPR050980">
    <property type="entry name" value="2C_sensor_his_kinase"/>
</dbReference>
<keyword evidence="9" id="KW-0472">Membrane</keyword>
<evidence type="ECO:0000256" key="5">
    <source>
        <dbReference type="ARBA" id="ARBA00022553"/>
    </source>
</evidence>
<keyword evidence="13" id="KW-1185">Reference proteome</keyword>
<keyword evidence="6" id="KW-0808">Transferase</keyword>
<feature type="domain" description="Histidine kinase/HSP90-like ATPase" evidence="10">
    <location>
        <begin position="367"/>
        <end position="464"/>
    </location>
</feature>
<dbReference type="Proteomes" id="UP000321922">
    <property type="component" value="Unassembled WGS sequence"/>
</dbReference>
<dbReference type="PANTHER" id="PTHR44936:SF9">
    <property type="entry name" value="SENSOR PROTEIN CREC"/>
    <property type="match status" value="1"/>
</dbReference>
<dbReference type="RefSeq" id="WP_039979063.1">
    <property type="nucleotide sequence ID" value="NZ_BAOJ01000008.1"/>
</dbReference>
<evidence type="ECO:0000256" key="4">
    <source>
        <dbReference type="ARBA" id="ARBA00022475"/>
    </source>
</evidence>
<sequence>MIKAHYILSLAILYSHFTYGQNIQSQWQELYQKSWQQVPYTVTQNELHQYPMTLLKSSAVYPNFTQVDWNDLRLIEHVSTICKFASSSKPIVQQAIEFELKVCNQQLLPVNWFLTNKPLHPAGGSFADRYLESHDDLSPDFLNELSKFTTLSNPMHPLHDKLKLLSESGSDALINGYRAWLEGDTLWLSNETGWKAVPASIWQPLADQKKLTLKGKSCTLVYSNLCISEKQPSSVSLQIIFLIVSLLSASFFARLSFLKHKQRREKRFILQLLTHELRTPITSLGLTVDMFRDSFDRLDEETQDTFWRLSADYQRLEQLTENSKTYLSVSGKEGLMRQHASIADWLAYYCEKNQVTYSLNQDKHLKLPYYWLAICLENLIINAKQHGMGEVMVKVTVSTNLYIEVSDHGEFPSRWRRLFKRKKHNTKNMGIGLEIVAHLIKIMNGRLTILRNPTRCIMELPYEHNSAD</sequence>
<dbReference type="AlphaFoldDB" id="A0A511QJR1"/>
<protein>
    <recommendedName>
        <fullName evidence="3">histidine kinase</fullName>
        <ecNumber evidence="3">2.7.13.3</ecNumber>
    </recommendedName>
</protein>
<evidence type="ECO:0000256" key="2">
    <source>
        <dbReference type="ARBA" id="ARBA00004651"/>
    </source>
</evidence>
<keyword evidence="8" id="KW-0902">Two-component regulatory system</keyword>
<keyword evidence="7 12" id="KW-0418">Kinase</keyword>
<dbReference type="Gene3D" id="1.10.287.130">
    <property type="match status" value="1"/>
</dbReference>
<evidence type="ECO:0000259" key="10">
    <source>
        <dbReference type="SMART" id="SM00387"/>
    </source>
</evidence>
<evidence type="ECO:0000313" key="13">
    <source>
        <dbReference type="Proteomes" id="UP000321922"/>
    </source>
</evidence>
<evidence type="ECO:0000256" key="1">
    <source>
        <dbReference type="ARBA" id="ARBA00000085"/>
    </source>
</evidence>
<name>A0A511QJR1_9VIBR</name>
<keyword evidence="5" id="KW-0597">Phosphoprotein</keyword>
<reference evidence="12 13" key="1">
    <citation type="submission" date="2019-07" db="EMBL/GenBank/DDBJ databases">
        <title>Whole genome shotgun sequence of Vibrio sagamiensis NBRC 104589.</title>
        <authorList>
            <person name="Hosoyama A."/>
            <person name="Uohara A."/>
            <person name="Ohji S."/>
            <person name="Ichikawa N."/>
        </authorList>
    </citation>
    <scope>NUCLEOTIDE SEQUENCE [LARGE SCALE GENOMIC DNA]</scope>
    <source>
        <strain evidence="12 13">NBRC 104589</strain>
    </source>
</reference>
<gene>
    <name evidence="12" type="ORF">VSA01S_36820</name>
</gene>